<keyword evidence="8" id="KW-1185">Reference proteome</keyword>
<evidence type="ECO:0000313" key="7">
    <source>
        <dbReference type="EMBL" id="MBB4150448.1"/>
    </source>
</evidence>
<dbReference type="PROSITE" id="PS00674">
    <property type="entry name" value="AAA"/>
    <property type="match status" value="1"/>
</dbReference>
<accession>A0A7W6PX20</accession>
<comment type="caution">
    <text evidence="7">The sequence shown here is derived from an EMBL/GenBank/DDBJ whole genome shotgun (WGS) entry which is preliminary data.</text>
</comment>
<evidence type="ECO:0000256" key="2">
    <source>
        <dbReference type="ARBA" id="ARBA00022741"/>
    </source>
</evidence>
<dbReference type="GO" id="GO:0016887">
    <property type="term" value="F:ATP hydrolysis activity"/>
    <property type="evidence" value="ECO:0007669"/>
    <property type="project" value="InterPro"/>
</dbReference>
<evidence type="ECO:0000313" key="8">
    <source>
        <dbReference type="Proteomes" id="UP000590524"/>
    </source>
</evidence>
<dbReference type="Pfam" id="PF00004">
    <property type="entry name" value="AAA"/>
    <property type="match status" value="1"/>
</dbReference>
<dbReference type="RefSeq" id="WP_188083794.1">
    <property type="nucleotide sequence ID" value="NZ_JACIEU010000020.1"/>
</dbReference>
<dbReference type="EMBL" id="JACIEU010000020">
    <property type="protein sequence ID" value="MBB4150448.1"/>
    <property type="molecule type" value="Genomic_DNA"/>
</dbReference>
<evidence type="ECO:0000256" key="3">
    <source>
        <dbReference type="ARBA" id="ARBA00022840"/>
    </source>
</evidence>
<protein>
    <submittedName>
        <fullName evidence="7">SpoVK/Ycf46/Vps4 family AAA+-type ATPase</fullName>
    </submittedName>
</protein>
<gene>
    <name evidence="7" type="ORF">GGQ90_004252</name>
</gene>
<dbReference type="PANTHER" id="PTHR23073">
    <property type="entry name" value="26S PROTEASOME REGULATORY SUBUNIT"/>
    <property type="match status" value="1"/>
</dbReference>
<reference evidence="7 8" key="1">
    <citation type="submission" date="2020-08" db="EMBL/GenBank/DDBJ databases">
        <title>Genomic Encyclopedia of Type Strains, Phase IV (KMG-IV): sequencing the most valuable type-strain genomes for metagenomic binning, comparative biology and taxonomic classification.</title>
        <authorList>
            <person name="Goeker M."/>
        </authorList>
    </citation>
    <scope>NUCLEOTIDE SEQUENCE [LARGE SCALE GENOMIC DNA]</scope>
    <source>
        <strain evidence="7 8">DSM 19371</strain>
    </source>
</reference>
<name>A0A7W6PX20_9SPHN</name>
<evidence type="ECO:0000256" key="4">
    <source>
        <dbReference type="RuleBase" id="RU003651"/>
    </source>
</evidence>
<sequence length="356" mass="39723">MARADHLVSLVRASVAGDRETLRAAAEAIVADERAKKHHVVADRIERALGTVPVTPPPLTTSQPQVGPGRDTIIEIEPRVRFDDLLLSLPAHENGRQLIEEHVRADVLRAHAYEPRHRILLSGPPGNGKTSFAEAIAEALGLPFFVVRYDALIGSYLGETNARLRKLFDYVRTQPSVLFFDEFDAIGKERGDTHETGEIKRVVSFLLMQLDQLPPYVIVIAATNHAELLDRAVWRRFQMRLAFPEPDRKLLEVFLDRIICGWPEAPRMSLQKIAARLGEVSYAEALDLCQNVRRRQILGLGEISIDEALAKELDLWKSRVRPGNVDAERSIQAPAEADAEPAKTTARRPAKISSPT</sequence>
<feature type="region of interest" description="Disordered" evidence="5">
    <location>
        <begin position="325"/>
        <end position="356"/>
    </location>
</feature>
<evidence type="ECO:0000256" key="5">
    <source>
        <dbReference type="SAM" id="MobiDB-lite"/>
    </source>
</evidence>
<comment type="similarity">
    <text evidence="1 4">Belongs to the AAA ATPase family.</text>
</comment>
<proteinExistence type="inferred from homology"/>
<feature type="domain" description="AAA+ ATPase" evidence="6">
    <location>
        <begin position="115"/>
        <end position="247"/>
    </location>
</feature>
<dbReference type="CDD" id="cd19481">
    <property type="entry name" value="RecA-like_protease"/>
    <property type="match status" value="1"/>
</dbReference>
<evidence type="ECO:0000256" key="1">
    <source>
        <dbReference type="ARBA" id="ARBA00006914"/>
    </source>
</evidence>
<dbReference type="InterPro" id="IPR003960">
    <property type="entry name" value="ATPase_AAA_CS"/>
</dbReference>
<keyword evidence="2 4" id="KW-0547">Nucleotide-binding</keyword>
<evidence type="ECO:0000259" key="6">
    <source>
        <dbReference type="SMART" id="SM00382"/>
    </source>
</evidence>
<dbReference type="Proteomes" id="UP000590524">
    <property type="component" value="Unassembled WGS sequence"/>
</dbReference>
<dbReference type="SMART" id="SM00382">
    <property type="entry name" value="AAA"/>
    <property type="match status" value="1"/>
</dbReference>
<dbReference type="InterPro" id="IPR003593">
    <property type="entry name" value="AAA+_ATPase"/>
</dbReference>
<keyword evidence="3 4" id="KW-0067">ATP-binding</keyword>
<dbReference type="InterPro" id="IPR027417">
    <property type="entry name" value="P-loop_NTPase"/>
</dbReference>
<dbReference type="InterPro" id="IPR050221">
    <property type="entry name" value="26S_Proteasome_ATPase"/>
</dbReference>
<organism evidence="7 8">
    <name type="scientific">Sphingobium scionense</name>
    <dbReference type="NCBI Taxonomy" id="1404341"/>
    <lineage>
        <taxon>Bacteria</taxon>
        <taxon>Pseudomonadati</taxon>
        <taxon>Pseudomonadota</taxon>
        <taxon>Alphaproteobacteria</taxon>
        <taxon>Sphingomonadales</taxon>
        <taxon>Sphingomonadaceae</taxon>
        <taxon>Sphingobium</taxon>
    </lineage>
</organism>
<dbReference type="SUPFAM" id="SSF52540">
    <property type="entry name" value="P-loop containing nucleoside triphosphate hydrolases"/>
    <property type="match status" value="1"/>
</dbReference>
<dbReference type="InterPro" id="IPR003959">
    <property type="entry name" value="ATPase_AAA_core"/>
</dbReference>
<dbReference type="Gene3D" id="3.40.50.300">
    <property type="entry name" value="P-loop containing nucleotide triphosphate hydrolases"/>
    <property type="match status" value="1"/>
</dbReference>
<dbReference type="AlphaFoldDB" id="A0A7W6PX20"/>
<dbReference type="GO" id="GO:0005524">
    <property type="term" value="F:ATP binding"/>
    <property type="evidence" value="ECO:0007669"/>
    <property type="project" value="UniProtKB-KW"/>
</dbReference>